<dbReference type="GO" id="GO:0006351">
    <property type="term" value="P:DNA-templated transcription"/>
    <property type="evidence" value="ECO:0007669"/>
    <property type="project" value="InterPro"/>
</dbReference>
<dbReference type="PROSITE" id="PS50048">
    <property type="entry name" value="ZN2_CY6_FUNGAL_2"/>
    <property type="match status" value="1"/>
</dbReference>
<feature type="region of interest" description="Disordered" evidence="6">
    <location>
        <begin position="76"/>
        <end position="112"/>
    </location>
</feature>
<keyword evidence="9" id="KW-1185">Reference proteome</keyword>
<reference evidence="8 9" key="1">
    <citation type="submission" date="2016-04" db="EMBL/GenBank/DDBJ databases">
        <title>A degradative enzymes factory behind the ericoid mycorrhizal symbiosis.</title>
        <authorList>
            <consortium name="DOE Joint Genome Institute"/>
            <person name="Martino E."/>
            <person name="Morin E."/>
            <person name="Grelet G."/>
            <person name="Kuo A."/>
            <person name="Kohler A."/>
            <person name="Daghino S."/>
            <person name="Barry K."/>
            <person name="Choi C."/>
            <person name="Cichocki N."/>
            <person name="Clum A."/>
            <person name="Copeland A."/>
            <person name="Hainaut M."/>
            <person name="Haridas S."/>
            <person name="Labutti K."/>
            <person name="Lindquist E."/>
            <person name="Lipzen A."/>
            <person name="Khouja H.-R."/>
            <person name="Murat C."/>
            <person name="Ohm R."/>
            <person name="Olson A."/>
            <person name="Spatafora J."/>
            <person name="Veneault-Fourrey C."/>
            <person name="Henrissat B."/>
            <person name="Grigoriev I."/>
            <person name="Martin F."/>
            <person name="Perotto S."/>
        </authorList>
    </citation>
    <scope>NUCLEOTIDE SEQUENCE [LARGE SCALE GENOMIC DNA]</scope>
    <source>
        <strain evidence="8 9">F</strain>
    </source>
</reference>
<dbReference type="GO" id="GO:0003677">
    <property type="term" value="F:DNA binding"/>
    <property type="evidence" value="ECO:0007669"/>
    <property type="project" value="InterPro"/>
</dbReference>
<feature type="region of interest" description="Disordered" evidence="6">
    <location>
        <begin position="1"/>
        <end position="32"/>
    </location>
</feature>
<evidence type="ECO:0000256" key="5">
    <source>
        <dbReference type="ARBA" id="ARBA00023242"/>
    </source>
</evidence>
<dbReference type="PANTHER" id="PTHR47338">
    <property type="entry name" value="ZN(II)2CYS6 TRANSCRIPTION FACTOR (EUROFUNG)-RELATED"/>
    <property type="match status" value="1"/>
</dbReference>
<dbReference type="CDD" id="cd12148">
    <property type="entry name" value="fungal_TF_MHR"/>
    <property type="match status" value="1"/>
</dbReference>
<dbReference type="OrthoDB" id="309640at2759"/>
<dbReference type="InterPro" id="IPR001138">
    <property type="entry name" value="Zn2Cys6_DnaBD"/>
</dbReference>
<proteinExistence type="predicted"/>
<dbReference type="SMART" id="SM00066">
    <property type="entry name" value="GAL4"/>
    <property type="match status" value="1"/>
</dbReference>
<dbReference type="Proteomes" id="UP000235786">
    <property type="component" value="Unassembled WGS sequence"/>
</dbReference>
<feature type="region of interest" description="Disordered" evidence="6">
    <location>
        <begin position="684"/>
        <end position="703"/>
    </location>
</feature>
<feature type="domain" description="Zn(2)-C6 fungal-type" evidence="7">
    <location>
        <begin position="34"/>
        <end position="64"/>
    </location>
</feature>
<evidence type="ECO:0000256" key="4">
    <source>
        <dbReference type="ARBA" id="ARBA00023163"/>
    </source>
</evidence>
<dbReference type="Pfam" id="PF04082">
    <property type="entry name" value="Fungal_trans"/>
    <property type="match status" value="1"/>
</dbReference>
<sequence length="773" mass="85950">MAEFRSEQAQGEGRGGAYSAFSARHDEQSNEPIACRRCRKQKLRCSKEKPSCTRCQSILAICTYPAPPDRRLLATQRARNPKPHISRTPEAPDLQERQKASHDAGRSPDLQETATLSPRMALLLIGIYFSRHWNAELMIHKPSFTSDYLDNKIPDFVSLSIFAVASNFLQQTRQRTFLEENSIDAETLQLTATYSGSHGREWAATAGQRALSRIDKPCLEAIQACQNLSFYWFYLGDTDRAHFYTTTAYRACRLLRFHCQQASDIDPLLVEINRRCFWSCWITNCISQDNADFRAESWKEVVGLPLPSDQASFLAGKPETKEVFAPNGDIVPINVEPSQLPPPSIMSELVKVFGLWWEIQHFVKQHMESSHHDSLNRIPKFLALDRRLEIFLEKLHPEFCYLGLSSLTPLKTDPYRLFSLHCIYHLCACILHSSIVPVFSGVASDPQIPKRFSRMSAKEAIKHSTIVLDMATTFLNICTDVTRLSGVTGYALFVSSSVQFKSLSAQGKLQNHGIGRCNAAILMLQQLKAYSRPLQVIWTNLSSLFSSANIDINSLSTGNGRKDGALDPNTDIGKIVSQKPISRDSTSNIDLYTYVPDAESAGNKSQGNIQETQSAANILETMKQSAVGHEIGLPMHNSHTTMPGPPSTPPIYHISAPKPQSYPAHSPQSQVFGRIVGIQDSFDKRATSSNSGNPSSVASFPPISAAPEGAGGFQFPIQGHGEANMMDVGPVAIEIDGANLWWDQNFDEFETDLFGFLHGGYPWSEGSNYFVYG</sequence>
<protein>
    <recommendedName>
        <fullName evidence="7">Zn(2)-C6 fungal-type domain-containing protein</fullName>
    </recommendedName>
</protein>
<dbReference type="EMBL" id="KZ613979">
    <property type="protein sequence ID" value="PMD29024.1"/>
    <property type="molecule type" value="Genomic_DNA"/>
</dbReference>
<dbReference type="InterPro" id="IPR050815">
    <property type="entry name" value="TF_fung"/>
</dbReference>
<accession>A0A2J6QRZ1</accession>
<keyword evidence="5" id="KW-0539">Nucleus</keyword>
<feature type="compositionally biased region" description="Basic and acidic residues" evidence="6">
    <location>
        <begin position="94"/>
        <end position="106"/>
    </location>
</feature>
<name>A0A2J6QRZ1_HYAVF</name>
<dbReference type="CDD" id="cd00067">
    <property type="entry name" value="GAL4"/>
    <property type="match status" value="1"/>
</dbReference>
<evidence type="ECO:0000313" key="9">
    <source>
        <dbReference type="Proteomes" id="UP000235786"/>
    </source>
</evidence>
<dbReference type="AlphaFoldDB" id="A0A2J6QRZ1"/>
<gene>
    <name evidence="8" type="ORF">L207DRAFT_264206</name>
</gene>
<dbReference type="InterPro" id="IPR007219">
    <property type="entry name" value="XnlR_reg_dom"/>
</dbReference>
<evidence type="ECO:0000256" key="2">
    <source>
        <dbReference type="ARBA" id="ARBA00022723"/>
    </source>
</evidence>
<dbReference type="SUPFAM" id="SSF57701">
    <property type="entry name" value="Zn2/Cys6 DNA-binding domain"/>
    <property type="match status" value="1"/>
</dbReference>
<organism evidence="8 9">
    <name type="scientific">Hyaloscypha variabilis (strain UAMH 11265 / GT02V1 / F)</name>
    <name type="common">Meliniomyces variabilis</name>
    <dbReference type="NCBI Taxonomy" id="1149755"/>
    <lineage>
        <taxon>Eukaryota</taxon>
        <taxon>Fungi</taxon>
        <taxon>Dikarya</taxon>
        <taxon>Ascomycota</taxon>
        <taxon>Pezizomycotina</taxon>
        <taxon>Leotiomycetes</taxon>
        <taxon>Helotiales</taxon>
        <taxon>Hyaloscyphaceae</taxon>
        <taxon>Hyaloscypha</taxon>
        <taxon>Hyaloscypha variabilis</taxon>
    </lineage>
</organism>
<dbReference type="GO" id="GO:0008270">
    <property type="term" value="F:zinc ion binding"/>
    <property type="evidence" value="ECO:0007669"/>
    <property type="project" value="InterPro"/>
</dbReference>
<evidence type="ECO:0000259" key="7">
    <source>
        <dbReference type="PROSITE" id="PS50048"/>
    </source>
</evidence>
<dbReference type="STRING" id="1149755.A0A2J6QRZ1"/>
<dbReference type="PROSITE" id="PS00463">
    <property type="entry name" value="ZN2_CY6_FUNGAL_1"/>
    <property type="match status" value="1"/>
</dbReference>
<evidence type="ECO:0000256" key="6">
    <source>
        <dbReference type="SAM" id="MobiDB-lite"/>
    </source>
</evidence>
<comment type="subcellular location">
    <subcellularLocation>
        <location evidence="1">Nucleus</location>
    </subcellularLocation>
</comment>
<dbReference type="GO" id="GO:0005634">
    <property type="term" value="C:nucleus"/>
    <property type="evidence" value="ECO:0007669"/>
    <property type="project" value="UniProtKB-SubCell"/>
</dbReference>
<dbReference type="Pfam" id="PF00172">
    <property type="entry name" value="Zn_clus"/>
    <property type="match status" value="1"/>
</dbReference>
<keyword evidence="3" id="KW-0805">Transcription regulation</keyword>
<dbReference type="PANTHER" id="PTHR47338:SF16">
    <property type="entry name" value="TRANSCRIPTION FACTOR, PUTATIVE (AFU_ORTHOLOGUE AFUA_2G09360)-RELATED"/>
    <property type="match status" value="1"/>
</dbReference>
<feature type="compositionally biased region" description="Low complexity" evidence="6">
    <location>
        <begin position="688"/>
        <end position="699"/>
    </location>
</feature>
<evidence type="ECO:0000256" key="3">
    <source>
        <dbReference type="ARBA" id="ARBA00023015"/>
    </source>
</evidence>
<evidence type="ECO:0000256" key="1">
    <source>
        <dbReference type="ARBA" id="ARBA00004123"/>
    </source>
</evidence>
<keyword evidence="2" id="KW-0479">Metal-binding</keyword>
<keyword evidence="4" id="KW-0804">Transcription</keyword>
<dbReference type="Gene3D" id="4.10.240.10">
    <property type="entry name" value="Zn(2)-C6 fungal-type DNA-binding domain"/>
    <property type="match status" value="1"/>
</dbReference>
<dbReference type="InterPro" id="IPR036864">
    <property type="entry name" value="Zn2-C6_fun-type_DNA-bd_sf"/>
</dbReference>
<evidence type="ECO:0000313" key="8">
    <source>
        <dbReference type="EMBL" id="PMD29024.1"/>
    </source>
</evidence>
<dbReference type="GO" id="GO:0000981">
    <property type="term" value="F:DNA-binding transcription factor activity, RNA polymerase II-specific"/>
    <property type="evidence" value="ECO:0007669"/>
    <property type="project" value="InterPro"/>
</dbReference>